<dbReference type="EMBL" id="JAVHUY010000046">
    <property type="protein sequence ID" value="MDQ7909787.1"/>
    <property type="molecule type" value="Genomic_DNA"/>
</dbReference>
<proteinExistence type="predicted"/>
<evidence type="ECO:0000313" key="1">
    <source>
        <dbReference type="EMBL" id="MDQ7909787.1"/>
    </source>
</evidence>
<reference evidence="1 2" key="1">
    <citation type="submission" date="2023-08" db="EMBL/GenBank/DDBJ databases">
        <title>Phytohabitans sansha sp. nov., isolated from marine sediment.</title>
        <authorList>
            <person name="Zhao Y."/>
            <person name="Yi K."/>
        </authorList>
    </citation>
    <scope>NUCLEOTIDE SEQUENCE [LARGE SCALE GENOMIC DNA]</scope>
    <source>
        <strain evidence="1 2">ZYX-F-186</strain>
    </source>
</reference>
<protein>
    <submittedName>
        <fullName evidence="1">Uncharacterized protein</fullName>
    </submittedName>
</protein>
<gene>
    <name evidence="1" type="ORF">RB614_35345</name>
</gene>
<keyword evidence="2" id="KW-1185">Reference proteome</keyword>
<accession>A0ABU0ZV29</accession>
<dbReference type="Proteomes" id="UP001230908">
    <property type="component" value="Unassembled WGS sequence"/>
</dbReference>
<name>A0ABU0ZV29_9ACTN</name>
<comment type="caution">
    <text evidence="1">The sequence shown here is derived from an EMBL/GenBank/DDBJ whole genome shotgun (WGS) entry which is preliminary data.</text>
</comment>
<evidence type="ECO:0000313" key="2">
    <source>
        <dbReference type="Proteomes" id="UP001230908"/>
    </source>
</evidence>
<sequence length="73" mass="7651">MDVLVAGAADDDGLAAPLDQEADPGRPVMAVEVSELADVVHFDLVLATTGARSTRTALRWRRSGIRATSGFLA</sequence>
<organism evidence="1 2">
    <name type="scientific">Phytohabitans maris</name>
    <dbReference type="NCBI Taxonomy" id="3071409"/>
    <lineage>
        <taxon>Bacteria</taxon>
        <taxon>Bacillati</taxon>
        <taxon>Actinomycetota</taxon>
        <taxon>Actinomycetes</taxon>
        <taxon>Micromonosporales</taxon>
        <taxon>Micromonosporaceae</taxon>
    </lineage>
</organism>